<keyword evidence="6" id="KW-0812">Transmembrane</keyword>
<keyword evidence="17" id="KW-1185">Reference proteome</keyword>
<dbReference type="PANTHER" id="PTHR46279:SF10">
    <property type="entry name" value="RING-TYPE E3 UBIQUITIN TRANSFERASE"/>
    <property type="match status" value="1"/>
</dbReference>
<keyword evidence="8" id="KW-0732">Signal</keyword>
<keyword evidence="5" id="KW-0808">Transferase</keyword>
<organism evidence="16 17">
    <name type="scientific">Xanthoceras sorbifolium</name>
    <dbReference type="NCBI Taxonomy" id="99658"/>
    <lineage>
        <taxon>Eukaryota</taxon>
        <taxon>Viridiplantae</taxon>
        <taxon>Streptophyta</taxon>
        <taxon>Embryophyta</taxon>
        <taxon>Tracheophyta</taxon>
        <taxon>Spermatophyta</taxon>
        <taxon>Magnoliopsida</taxon>
        <taxon>eudicotyledons</taxon>
        <taxon>Gunneridae</taxon>
        <taxon>Pentapetalae</taxon>
        <taxon>rosids</taxon>
        <taxon>malvids</taxon>
        <taxon>Sapindales</taxon>
        <taxon>Sapindaceae</taxon>
        <taxon>Xanthoceroideae</taxon>
        <taxon>Xanthoceras</taxon>
    </lineage>
</organism>
<keyword evidence="7" id="KW-0479">Metal-binding</keyword>
<evidence type="ECO:0000256" key="6">
    <source>
        <dbReference type="ARBA" id="ARBA00022692"/>
    </source>
</evidence>
<comment type="pathway">
    <text evidence="3">Protein modification; protein ubiquitination.</text>
</comment>
<evidence type="ECO:0000256" key="10">
    <source>
        <dbReference type="ARBA" id="ARBA00022786"/>
    </source>
</evidence>
<evidence type="ECO:0000256" key="11">
    <source>
        <dbReference type="ARBA" id="ARBA00022833"/>
    </source>
</evidence>
<dbReference type="PANTHER" id="PTHR46279">
    <property type="entry name" value="RING/U-BOX SUPERFAMILY PROTEIN"/>
    <property type="match status" value="1"/>
</dbReference>
<dbReference type="Proteomes" id="UP000827721">
    <property type="component" value="Unassembled WGS sequence"/>
</dbReference>
<gene>
    <name evidence="16" type="ORF">JRO89_XS05G0245200</name>
</gene>
<feature type="domain" description="Wall-associated receptor kinase galacturonan-binding" evidence="15">
    <location>
        <begin position="9"/>
        <end position="69"/>
    </location>
</feature>
<keyword evidence="10" id="KW-0833">Ubl conjugation pathway</keyword>
<dbReference type="EC" id="2.3.2.27" evidence="4"/>
<comment type="subcellular location">
    <subcellularLocation>
        <location evidence="2">Membrane</location>
        <topology evidence="2">Single-pass membrane protein</topology>
    </subcellularLocation>
</comment>
<dbReference type="Pfam" id="PF13947">
    <property type="entry name" value="GUB_WAK_bind"/>
    <property type="match status" value="1"/>
</dbReference>
<name>A0ABQ8I363_9ROSI</name>
<evidence type="ECO:0000256" key="12">
    <source>
        <dbReference type="ARBA" id="ARBA00022989"/>
    </source>
</evidence>
<keyword evidence="12" id="KW-1133">Transmembrane helix</keyword>
<keyword evidence="9" id="KW-0863">Zinc-finger</keyword>
<evidence type="ECO:0000256" key="13">
    <source>
        <dbReference type="ARBA" id="ARBA00023136"/>
    </source>
</evidence>
<evidence type="ECO:0000313" key="17">
    <source>
        <dbReference type="Proteomes" id="UP000827721"/>
    </source>
</evidence>
<accession>A0ABQ8I363</accession>
<evidence type="ECO:0000256" key="4">
    <source>
        <dbReference type="ARBA" id="ARBA00012483"/>
    </source>
</evidence>
<evidence type="ECO:0000256" key="7">
    <source>
        <dbReference type="ARBA" id="ARBA00022723"/>
    </source>
</evidence>
<evidence type="ECO:0000256" key="5">
    <source>
        <dbReference type="ARBA" id="ARBA00022679"/>
    </source>
</evidence>
<evidence type="ECO:0000313" key="16">
    <source>
        <dbReference type="EMBL" id="KAH7571054.1"/>
    </source>
</evidence>
<evidence type="ECO:0000256" key="8">
    <source>
        <dbReference type="ARBA" id="ARBA00022729"/>
    </source>
</evidence>
<comment type="catalytic activity">
    <reaction evidence="1">
        <text>S-ubiquitinyl-[E2 ubiquitin-conjugating enzyme]-L-cysteine + [acceptor protein]-L-lysine = [E2 ubiquitin-conjugating enzyme]-L-cysteine + N(6)-ubiquitinyl-[acceptor protein]-L-lysine.</text>
        <dbReference type="EC" id="2.3.2.27"/>
    </reaction>
</comment>
<sequence>MRRNRVTGPEIRFPFRLRIQPVFCGLEGFELSCFNNNTHLQIPSSSSNSSHAFYVQEISFLHSVVTIIDADETKCPLKTLLSLNVTGSKFAFSQFALNNNQTLALVNCTEKIAQSSSLIEEVVPIDCTSDDKNFAYDSMDALPSNCSRWRTASDPFVSQGREINLEIEEDGDEEIAKKLAIVGLWCIQWNPIDRPFMTMVMQMLEGDVHCLEIPPNKPFVASDIEMVQKS</sequence>
<comment type="caution">
    <text evidence="16">The sequence shown here is derived from an EMBL/GenBank/DDBJ whole genome shotgun (WGS) entry which is preliminary data.</text>
</comment>
<comment type="similarity">
    <text evidence="14">Belongs to the RING-type zinc finger family. ATL subfamily.</text>
</comment>
<evidence type="ECO:0000256" key="9">
    <source>
        <dbReference type="ARBA" id="ARBA00022771"/>
    </source>
</evidence>
<keyword evidence="11" id="KW-0862">Zinc</keyword>
<evidence type="ECO:0000259" key="15">
    <source>
        <dbReference type="Pfam" id="PF13947"/>
    </source>
</evidence>
<dbReference type="EMBL" id="JAFEMO010000005">
    <property type="protein sequence ID" value="KAH7571054.1"/>
    <property type="molecule type" value="Genomic_DNA"/>
</dbReference>
<dbReference type="InterPro" id="IPR046948">
    <property type="entry name" value="ATL20-22-like"/>
</dbReference>
<evidence type="ECO:0000256" key="1">
    <source>
        <dbReference type="ARBA" id="ARBA00000900"/>
    </source>
</evidence>
<evidence type="ECO:0000256" key="14">
    <source>
        <dbReference type="ARBA" id="ARBA00024209"/>
    </source>
</evidence>
<dbReference type="InterPro" id="IPR025287">
    <property type="entry name" value="WAK_GUB"/>
</dbReference>
<reference evidence="16 17" key="1">
    <citation type="submission" date="2021-02" db="EMBL/GenBank/DDBJ databases">
        <title>Plant Genome Project.</title>
        <authorList>
            <person name="Zhang R.-G."/>
        </authorList>
    </citation>
    <scope>NUCLEOTIDE SEQUENCE [LARGE SCALE GENOMIC DNA]</scope>
    <source>
        <tissue evidence="16">Leaves</tissue>
    </source>
</reference>
<proteinExistence type="inferred from homology"/>
<protein>
    <recommendedName>
        <fullName evidence="4">RING-type E3 ubiquitin transferase</fullName>
        <ecNumber evidence="4">2.3.2.27</ecNumber>
    </recommendedName>
</protein>
<evidence type="ECO:0000256" key="3">
    <source>
        <dbReference type="ARBA" id="ARBA00004906"/>
    </source>
</evidence>
<keyword evidence="13" id="KW-0472">Membrane</keyword>
<evidence type="ECO:0000256" key="2">
    <source>
        <dbReference type="ARBA" id="ARBA00004167"/>
    </source>
</evidence>